<protein>
    <recommendedName>
        <fullName evidence="4">50S ribosomal protein L35</fullName>
    </recommendedName>
</protein>
<evidence type="ECO:0000313" key="3">
    <source>
        <dbReference type="Proteomes" id="UP000176512"/>
    </source>
</evidence>
<evidence type="ECO:0008006" key="4">
    <source>
        <dbReference type="Google" id="ProtNLM"/>
    </source>
</evidence>
<accession>A0A1G1YPZ3</accession>
<evidence type="ECO:0000256" key="1">
    <source>
        <dbReference type="SAM" id="MobiDB-lite"/>
    </source>
</evidence>
<sequence length="69" mass="8056">MKLKTHKTTAKKIRITKTKKRKNRKLMTKTAGQNHFNARESGNVTRHKRRGQVVAKADLRNISRQLPYS</sequence>
<comment type="caution">
    <text evidence="2">The sequence shown here is derived from an EMBL/GenBank/DDBJ whole genome shotgun (WGS) entry which is preliminary data.</text>
</comment>
<organism evidence="2 3">
    <name type="scientific">Candidatus Buchananbacteria bacterium RIFCSPLOWO2_01_FULL_46_12</name>
    <dbReference type="NCBI Taxonomy" id="1797546"/>
    <lineage>
        <taxon>Bacteria</taxon>
        <taxon>Candidatus Buchananiibacteriota</taxon>
    </lineage>
</organism>
<feature type="compositionally biased region" description="Basic residues" evidence="1">
    <location>
        <begin position="1"/>
        <end position="27"/>
    </location>
</feature>
<dbReference type="InterPro" id="IPR037229">
    <property type="entry name" value="Ribosomal_bL35_sf"/>
</dbReference>
<name>A0A1G1YPZ3_9BACT</name>
<proteinExistence type="predicted"/>
<evidence type="ECO:0000313" key="2">
    <source>
        <dbReference type="EMBL" id="OGY53710.1"/>
    </source>
</evidence>
<reference evidence="2 3" key="1">
    <citation type="journal article" date="2016" name="Nat. Commun.">
        <title>Thousands of microbial genomes shed light on interconnected biogeochemical processes in an aquifer system.</title>
        <authorList>
            <person name="Anantharaman K."/>
            <person name="Brown C.T."/>
            <person name="Hug L.A."/>
            <person name="Sharon I."/>
            <person name="Castelle C.J."/>
            <person name="Probst A.J."/>
            <person name="Thomas B.C."/>
            <person name="Singh A."/>
            <person name="Wilkins M.J."/>
            <person name="Karaoz U."/>
            <person name="Brodie E.L."/>
            <person name="Williams K.H."/>
            <person name="Hubbard S.S."/>
            <person name="Banfield J.F."/>
        </authorList>
    </citation>
    <scope>NUCLEOTIDE SEQUENCE [LARGE SCALE GENOMIC DNA]</scope>
</reference>
<dbReference type="AlphaFoldDB" id="A0A1G1YPZ3"/>
<feature type="compositionally biased region" description="Polar residues" evidence="1">
    <location>
        <begin position="31"/>
        <end position="44"/>
    </location>
</feature>
<dbReference type="Proteomes" id="UP000176512">
    <property type="component" value="Unassembled WGS sequence"/>
</dbReference>
<dbReference type="Gene3D" id="4.10.410.60">
    <property type="match status" value="1"/>
</dbReference>
<dbReference type="SUPFAM" id="SSF143034">
    <property type="entry name" value="L35p-like"/>
    <property type="match status" value="1"/>
</dbReference>
<feature type="region of interest" description="Disordered" evidence="1">
    <location>
        <begin position="1"/>
        <end position="69"/>
    </location>
</feature>
<dbReference type="EMBL" id="MHIP01000049">
    <property type="protein sequence ID" value="OGY53710.1"/>
    <property type="molecule type" value="Genomic_DNA"/>
</dbReference>
<gene>
    <name evidence="2" type="ORF">A3A24_00870</name>
</gene>